<proteinExistence type="predicted"/>
<feature type="signal peptide" evidence="1">
    <location>
        <begin position="1"/>
        <end position="20"/>
    </location>
</feature>
<evidence type="ECO:0000313" key="2">
    <source>
        <dbReference type="EMBL" id="URD72284.1"/>
    </source>
</evidence>
<gene>
    <name evidence="2" type="ORF">MUK42_37197</name>
</gene>
<reference evidence="2" key="1">
    <citation type="submission" date="2022-05" db="EMBL/GenBank/DDBJ databases">
        <title>The Musa troglodytarum L. genome provides insights into the mechanism of non-climacteric behaviour and enrichment of carotenoids.</title>
        <authorList>
            <person name="Wang J."/>
        </authorList>
    </citation>
    <scope>NUCLEOTIDE SEQUENCE</scope>
    <source>
        <tissue evidence="2">Leaf</tissue>
    </source>
</reference>
<sequence length="121" mass="13550">MIRLNWIDSLDLSLIIACLASEHLGWTRRALETLAPGLRQPLRWDYTILNPVKEEVGFSSGRVMDVALLESRLPVMTALLLTDVRCFVDNHCSSRSLLLRLAIGLRKISGSPSIRSCTFVV</sequence>
<dbReference type="EMBL" id="CP097502">
    <property type="protein sequence ID" value="URD72284.1"/>
    <property type="molecule type" value="Genomic_DNA"/>
</dbReference>
<accession>A0A9E7J8U7</accession>
<protein>
    <submittedName>
        <fullName evidence="2">Uncharacterized protein</fullName>
    </submittedName>
</protein>
<name>A0A9E7J8U7_9LILI</name>
<keyword evidence="3" id="KW-1185">Reference proteome</keyword>
<organism evidence="2 3">
    <name type="scientific">Musa troglodytarum</name>
    <name type="common">fe'i banana</name>
    <dbReference type="NCBI Taxonomy" id="320322"/>
    <lineage>
        <taxon>Eukaryota</taxon>
        <taxon>Viridiplantae</taxon>
        <taxon>Streptophyta</taxon>
        <taxon>Embryophyta</taxon>
        <taxon>Tracheophyta</taxon>
        <taxon>Spermatophyta</taxon>
        <taxon>Magnoliopsida</taxon>
        <taxon>Liliopsida</taxon>
        <taxon>Zingiberales</taxon>
        <taxon>Musaceae</taxon>
        <taxon>Musa</taxon>
    </lineage>
</organism>
<evidence type="ECO:0000256" key="1">
    <source>
        <dbReference type="SAM" id="SignalP"/>
    </source>
</evidence>
<keyword evidence="1" id="KW-0732">Signal</keyword>
<dbReference type="AlphaFoldDB" id="A0A9E7J8U7"/>
<dbReference type="Proteomes" id="UP001055439">
    <property type="component" value="Chromosome 1"/>
</dbReference>
<evidence type="ECO:0000313" key="3">
    <source>
        <dbReference type="Proteomes" id="UP001055439"/>
    </source>
</evidence>
<feature type="chain" id="PRO_5038650354" evidence="1">
    <location>
        <begin position="21"/>
        <end position="121"/>
    </location>
</feature>